<evidence type="ECO:0000256" key="2">
    <source>
        <dbReference type="SAM" id="Phobius"/>
    </source>
</evidence>
<dbReference type="PANTHER" id="PTHR23242:SF9">
    <property type="entry name" value="TRANSCRIPTION FACTOR HOXA13"/>
    <property type="match status" value="1"/>
</dbReference>
<accession>A0AB39NXN6</accession>
<proteinExistence type="predicted"/>
<keyword evidence="3" id="KW-0614">Plasmid</keyword>
<dbReference type="RefSeq" id="WP_369153705.1">
    <property type="nucleotide sequence ID" value="NZ_CP163434.1"/>
</dbReference>
<dbReference type="InterPro" id="IPR021235">
    <property type="entry name" value="DUF2637"/>
</dbReference>
<name>A0AB39NXN6_9ACTN</name>
<dbReference type="PANTHER" id="PTHR23242">
    <property type="entry name" value="TRANSCRIPTION FACTOR HOXA13"/>
    <property type="match status" value="1"/>
</dbReference>
<gene>
    <name evidence="3" type="ORF">AB5J48_34070</name>
</gene>
<feature type="region of interest" description="Disordered" evidence="1">
    <location>
        <begin position="243"/>
        <end position="292"/>
    </location>
</feature>
<keyword evidence="2" id="KW-1133">Transmembrane helix</keyword>
<organism evidence="3">
    <name type="scientific">Streptomyces sp. R17</name>
    <dbReference type="NCBI Taxonomy" id="3238626"/>
    <lineage>
        <taxon>Bacteria</taxon>
        <taxon>Bacillati</taxon>
        <taxon>Actinomycetota</taxon>
        <taxon>Actinomycetes</taxon>
        <taxon>Kitasatosporales</taxon>
        <taxon>Streptomycetaceae</taxon>
        <taxon>Streptomyces</taxon>
    </lineage>
</organism>
<keyword evidence="2" id="KW-0472">Membrane</keyword>
<keyword evidence="2" id="KW-0812">Transmembrane</keyword>
<geneLocation type="plasmid" evidence="3">
    <name>unnamed1</name>
</geneLocation>
<evidence type="ECO:0000313" key="3">
    <source>
        <dbReference type="EMBL" id="XDQ23170.1"/>
    </source>
</evidence>
<dbReference type="EMBL" id="CP163434">
    <property type="protein sequence ID" value="XDQ23170.1"/>
    <property type="molecule type" value="Genomic_DNA"/>
</dbReference>
<protein>
    <submittedName>
        <fullName evidence="3">DUF2637 domain-containing protein</fullName>
    </submittedName>
</protein>
<sequence length="626" mass="68709">MAAGRGGEPQLTRAHRVLIGVVVFGAVVIAGIGFAGSYAAVRELAVEKGFGDFSYVFPIGIDAGICVLLALDLLLTWIRIPFPLLRQTAWLLTAATIAFNGAAAWPDPLGVGMHGVIPILFVVSVEAARHAIGRIADITADKHMEGVRLTRWLLSPVPTFLLWRRMKLWELRSYEQVIKLEQERLVYQASLRSRFGRAWRRKAPVEALMPLRLAKYGVPLAETAPAGLAAAGIDELPIQFTVERTPAPAQRQSPKREAAADREKELAPARGAQPQPAGQPRTAPPEPSHDLVDEGKAQHLANAYRDWITAFGFEPTSSQFALWLQDQYGIATAAGGPLSDEQLEPLLQLLKQRHTPAAEDGTESHASSDADGGWGDYFYNAWLAYAQEHGAYPDADALAAYVYERDQITGGNGQPIRGADLEYFVSAFRRREFDEPEPPVDEETTEHAAQAPADEPFPNRDEPEGAPVGSGAHPAKEARISGVSAPIIDEPPGEDDATAEPAPLTTVDRYYLAWTEYQTDHGEEPKAEQLSAYLASKKGMTGRGGKPVSPSTLRRYLLPFRVYNLWAQHRVHNETPSLDAIAQECAAHGITAQHNRPLTADYIAEQAHDFERRWQALTRHHAQSQQ</sequence>
<feature type="transmembrane region" description="Helical" evidence="2">
    <location>
        <begin position="17"/>
        <end position="41"/>
    </location>
</feature>
<feature type="region of interest" description="Disordered" evidence="1">
    <location>
        <begin position="434"/>
        <end position="477"/>
    </location>
</feature>
<feature type="compositionally biased region" description="Basic and acidic residues" evidence="1">
    <location>
        <begin position="254"/>
        <end position="267"/>
    </location>
</feature>
<feature type="compositionally biased region" description="Low complexity" evidence="1">
    <location>
        <begin position="268"/>
        <end position="281"/>
    </location>
</feature>
<dbReference type="AlphaFoldDB" id="A0AB39NXN6"/>
<feature type="transmembrane region" description="Helical" evidence="2">
    <location>
        <begin position="89"/>
        <end position="105"/>
    </location>
</feature>
<feature type="compositionally biased region" description="Acidic residues" evidence="1">
    <location>
        <begin position="434"/>
        <end position="444"/>
    </location>
</feature>
<feature type="transmembrane region" description="Helical" evidence="2">
    <location>
        <begin position="53"/>
        <end position="77"/>
    </location>
</feature>
<dbReference type="Pfam" id="PF10935">
    <property type="entry name" value="DUF2637"/>
    <property type="match status" value="1"/>
</dbReference>
<evidence type="ECO:0000256" key="1">
    <source>
        <dbReference type="SAM" id="MobiDB-lite"/>
    </source>
</evidence>
<reference evidence="3" key="1">
    <citation type="submission" date="2024-07" db="EMBL/GenBank/DDBJ databases">
        <authorList>
            <person name="Yu S.T."/>
        </authorList>
    </citation>
    <scope>NUCLEOTIDE SEQUENCE</scope>
    <source>
        <strain evidence="3">R17</strain>
        <plasmid evidence="3">unnamed1</plasmid>
    </source>
</reference>